<protein>
    <submittedName>
        <fullName evidence="1">Uncharacterized protein</fullName>
    </submittedName>
</protein>
<reference evidence="1" key="2">
    <citation type="journal article" date="2023" name="Commun. Biol.">
        <title>Intrasexual cuticular hydrocarbon dimorphism in a wasp sheds light on hydrocarbon biosynthesis genes in Hymenoptera.</title>
        <authorList>
            <person name="Moris V.C."/>
            <person name="Podsiadlowski L."/>
            <person name="Martin S."/>
            <person name="Oeyen J.P."/>
            <person name="Donath A."/>
            <person name="Petersen M."/>
            <person name="Wilbrandt J."/>
            <person name="Misof B."/>
            <person name="Liedtke D."/>
            <person name="Thamm M."/>
            <person name="Scheiner R."/>
            <person name="Schmitt T."/>
            <person name="Niehuis O."/>
        </authorList>
    </citation>
    <scope>NUCLEOTIDE SEQUENCE</scope>
    <source>
        <strain evidence="1">GBR_01_08_01A</strain>
    </source>
</reference>
<comment type="caution">
    <text evidence="1">The sequence shown here is derived from an EMBL/GenBank/DDBJ whole genome shotgun (WGS) entry which is preliminary data.</text>
</comment>
<dbReference type="Proteomes" id="UP001258017">
    <property type="component" value="Unassembled WGS sequence"/>
</dbReference>
<proteinExistence type="predicted"/>
<dbReference type="AlphaFoldDB" id="A0AAD9VR58"/>
<evidence type="ECO:0000313" key="1">
    <source>
        <dbReference type="EMBL" id="KAK2583968.1"/>
    </source>
</evidence>
<gene>
    <name evidence="1" type="ORF">KPH14_006432</name>
</gene>
<evidence type="ECO:0000313" key="2">
    <source>
        <dbReference type="Proteomes" id="UP001258017"/>
    </source>
</evidence>
<reference evidence="1" key="1">
    <citation type="submission" date="2021-08" db="EMBL/GenBank/DDBJ databases">
        <authorList>
            <person name="Misof B."/>
            <person name="Oliver O."/>
            <person name="Podsiadlowski L."/>
            <person name="Donath A."/>
            <person name="Peters R."/>
            <person name="Mayer C."/>
            <person name="Rust J."/>
            <person name="Gunkel S."/>
            <person name="Lesny P."/>
            <person name="Martin S."/>
            <person name="Oeyen J.P."/>
            <person name="Petersen M."/>
            <person name="Panagiotis P."/>
            <person name="Wilbrandt J."/>
            <person name="Tanja T."/>
        </authorList>
    </citation>
    <scope>NUCLEOTIDE SEQUENCE</scope>
    <source>
        <strain evidence="1">GBR_01_08_01A</strain>
        <tissue evidence="1">Thorax + abdomen</tissue>
    </source>
</reference>
<keyword evidence="2" id="KW-1185">Reference proteome</keyword>
<name>A0AAD9VR58_9HYME</name>
<accession>A0AAD9VR58</accession>
<dbReference type="EMBL" id="JAIFRP010000026">
    <property type="protein sequence ID" value="KAK2583968.1"/>
    <property type="molecule type" value="Genomic_DNA"/>
</dbReference>
<sequence>MYLHNLHIKNLRRTSIGQLNHLIYNVLYQNSRLKTNTDCNNLNHSYKSKEKICRNSLHDLVFTNHHDYLYREPWSSFLTEKHRKECNHVKIHQPILSIHVARHSNRPSKIRKNRPKRRCRRRYRDVGILIKRDASEMICGRSMDSDKENFANYHQNYTSKDASKTKFSNLLSKDCPNCTMSPSCSLNISNTDVEAYMDPSAYSNDYGFSYESNTASCENCANYSYSSLIKKYPESCDWSKYENYRPMDSMSNLHGCCCSMIAQKGETYSQDCTPSKASLFVETGESVIDFSRSLSSNSDLSNICCCSNESPVIEGSLMTSKDIERDRLYENEERAMFDERNICPKSREPKATCCSHFISKERYSGENATWNQVETVEAKARCSDRDRRENIRRRDASTSFTIPLTDKRPRCCESGVNCTRTDKGSQENGIPQSCQSSLFGDFEIGKVWSRIHGVCKNLVQSAITNVGQAIKDMSRSKDTFGDCKENEISDSTARSSSVDGMCPGTCGRIHRQ</sequence>
<organism evidence="1 2">
    <name type="scientific">Odynerus spinipes</name>
    <dbReference type="NCBI Taxonomy" id="1348599"/>
    <lineage>
        <taxon>Eukaryota</taxon>
        <taxon>Metazoa</taxon>
        <taxon>Ecdysozoa</taxon>
        <taxon>Arthropoda</taxon>
        <taxon>Hexapoda</taxon>
        <taxon>Insecta</taxon>
        <taxon>Pterygota</taxon>
        <taxon>Neoptera</taxon>
        <taxon>Endopterygota</taxon>
        <taxon>Hymenoptera</taxon>
        <taxon>Apocrita</taxon>
        <taxon>Aculeata</taxon>
        <taxon>Vespoidea</taxon>
        <taxon>Vespidae</taxon>
        <taxon>Eumeninae</taxon>
        <taxon>Odynerus</taxon>
    </lineage>
</organism>